<evidence type="ECO:0000313" key="2">
    <source>
        <dbReference type="Proteomes" id="UP000054618"/>
    </source>
</evidence>
<dbReference type="Proteomes" id="UP000054618">
    <property type="component" value="Unassembled WGS sequence"/>
</dbReference>
<dbReference type="OrthoDB" id="5640411at2"/>
<comment type="caution">
    <text evidence="1">The sequence shown here is derived from an EMBL/GenBank/DDBJ whole genome shotgun (WGS) entry which is preliminary data.</text>
</comment>
<accession>A0A0W0XXJ5</accession>
<proteinExistence type="predicted"/>
<gene>
    <name evidence="1" type="ORF">Lqui_1970</name>
</gene>
<evidence type="ECO:0000313" key="1">
    <source>
        <dbReference type="EMBL" id="KTD49138.1"/>
    </source>
</evidence>
<dbReference type="EMBL" id="LNYS01000011">
    <property type="protein sequence ID" value="KTD49138.1"/>
    <property type="molecule type" value="Genomic_DNA"/>
</dbReference>
<dbReference type="PATRIC" id="fig|45073.5.peg.2078"/>
<organism evidence="1 2">
    <name type="scientific">Legionella quinlivanii</name>
    <dbReference type="NCBI Taxonomy" id="45073"/>
    <lineage>
        <taxon>Bacteria</taxon>
        <taxon>Pseudomonadati</taxon>
        <taxon>Pseudomonadota</taxon>
        <taxon>Gammaproteobacteria</taxon>
        <taxon>Legionellales</taxon>
        <taxon>Legionellaceae</taxon>
        <taxon>Legionella</taxon>
    </lineage>
</organism>
<protein>
    <submittedName>
        <fullName evidence="1">Uncharacterized protein</fullName>
    </submittedName>
</protein>
<sequence>MAKKQYSIKELQQFNTMQSCVEVPAGIPEEIRVAPEAHITRIFRERNTQCGNQFFGHCLPRKPEEPDTAASAIPVM</sequence>
<name>A0A0W0XXJ5_9GAMM</name>
<dbReference type="AlphaFoldDB" id="A0A0W0XXJ5"/>
<reference evidence="1 2" key="1">
    <citation type="submission" date="2015-11" db="EMBL/GenBank/DDBJ databases">
        <title>Genomic analysis of 38 Legionella species identifies large and diverse effector repertoires.</title>
        <authorList>
            <person name="Burstein D."/>
            <person name="Amaro F."/>
            <person name="Zusman T."/>
            <person name="Lifshitz Z."/>
            <person name="Cohen O."/>
            <person name="Gilbert J.A."/>
            <person name="Pupko T."/>
            <person name="Shuman H.A."/>
            <person name="Segal G."/>
        </authorList>
    </citation>
    <scope>NUCLEOTIDE SEQUENCE [LARGE SCALE GENOMIC DNA]</scope>
    <source>
        <strain evidence="1 2">CDC#1442-AUS-E</strain>
    </source>
</reference>
<keyword evidence="2" id="KW-1185">Reference proteome</keyword>
<dbReference type="RefSeq" id="WP_133129130.1">
    <property type="nucleotide sequence ID" value="NZ_CAAAIK010000028.1"/>
</dbReference>